<protein>
    <submittedName>
        <fullName evidence="1">Uncharacterized protein</fullName>
    </submittedName>
</protein>
<reference evidence="1 2" key="1">
    <citation type="journal article" date="2014" name="Syst. Appl. Microbiol.">
        <title>Genomic insights into the taxonomic status of the three subspecies of Bacillus subtilis.</title>
        <authorList>
            <person name="Yi H."/>
            <person name="Chun J."/>
            <person name="Cha C.J."/>
        </authorList>
    </citation>
    <scope>NUCLEOTIDE SEQUENCE [LARGE SCALE GENOMIC DNA]</scope>
    <source>
        <strain evidence="1 2">KCTC 13429</strain>
    </source>
</reference>
<sequence length="57" mass="6604">MFLDGLKACLFALFVLSQIQLTHAEPKIKVFNQDFTRYFFMKSKHSASFGQIKSCIQ</sequence>
<evidence type="ECO:0000313" key="2">
    <source>
        <dbReference type="Proteomes" id="UP000011182"/>
    </source>
</evidence>
<keyword evidence="2" id="KW-1185">Reference proteome</keyword>
<gene>
    <name evidence="1" type="ORF">BSI_17180</name>
</gene>
<comment type="caution">
    <text evidence="1">The sequence shown here is derived from an EMBL/GenBank/DDBJ whole genome shotgun (WGS) entry which is preliminary data.</text>
</comment>
<proteinExistence type="predicted"/>
<dbReference type="Proteomes" id="UP000011182">
    <property type="component" value="Unassembled WGS sequence"/>
</dbReference>
<dbReference type="EMBL" id="AMXN01000003">
    <property type="protein sequence ID" value="ELS61349.1"/>
    <property type="molecule type" value="Genomic_DNA"/>
</dbReference>
<evidence type="ECO:0000313" key="1">
    <source>
        <dbReference type="EMBL" id="ELS61349.1"/>
    </source>
</evidence>
<organism evidence="1 2">
    <name type="scientific">Bacillus inaquosorum KCTC 13429</name>
    <dbReference type="NCBI Taxonomy" id="1236548"/>
    <lineage>
        <taxon>Bacteria</taxon>
        <taxon>Bacillati</taxon>
        <taxon>Bacillota</taxon>
        <taxon>Bacilli</taxon>
        <taxon>Bacillales</taxon>
        <taxon>Bacillaceae</taxon>
        <taxon>Bacillus</taxon>
    </lineage>
</organism>
<name>A0A9W5LIK1_9BACI</name>
<dbReference type="AlphaFoldDB" id="A0A9W5LIK1"/>
<accession>A0A9W5LIK1</accession>